<evidence type="ECO:0000256" key="2">
    <source>
        <dbReference type="SAM" id="Phobius"/>
    </source>
</evidence>
<evidence type="ECO:0000313" key="4">
    <source>
        <dbReference type="Proteomes" id="UP000308632"/>
    </source>
</evidence>
<proteinExistence type="predicted"/>
<sequence>MSDPLHDTLGDRLRLLGKQMPEPTLPPAEIRRRADRRRHRRHALGAIAACTAAALCLALPSALHSPSPRHKAASTDTSSVPASPRPQAGFTVTS</sequence>
<feature type="transmembrane region" description="Helical" evidence="2">
    <location>
        <begin position="42"/>
        <end position="63"/>
    </location>
</feature>
<evidence type="ECO:0000313" key="3">
    <source>
        <dbReference type="EMBL" id="TKS95174.1"/>
    </source>
</evidence>
<evidence type="ECO:0000256" key="1">
    <source>
        <dbReference type="SAM" id="MobiDB-lite"/>
    </source>
</evidence>
<reference evidence="3 4" key="1">
    <citation type="submission" date="2019-04" db="EMBL/GenBank/DDBJ databases">
        <title>Streptomyces lasaliensis sp.nov., an Actinomycete isolated from soil which produces the polyether antibiotic lasalocid.</title>
        <authorList>
            <person name="Erwin G."/>
            <person name="Haber C."/>
        </authorList>
    </citation>
    <scope>NUCLEOTIDE SEQUENCE [LARGE SCALE GENOMIC DNA]</scope>
    <source>
        <strain evidence="3 4">DSM 40089</strain>
    </source>
</reference>
<keyword evidence="2" id="KW-0812">Transmembrane</keyword>
<keyword evidence="2" id="KW-0472">Membrane</keyword>
<dbReference type="AlphaFoldDB" id="A0A4U5W1L9"/>
<dbReference type="RefSeq" id="WP_422070809.1">
    <property type="nucleotide sequence ID" value="NZ_SZPR01000075.1"/>
</dbReference>
<feature type="non-terminal residue" evidence="3">
    <location>
        <position position="94"/>
    </location>
</feature>
<feature type="region of interest" description="Disordered" evidence="1">
    <location>
        <begin position="63"/>
        <end position="94"/>
    </location>
</feature>
<feature type="region of interest" description="Disordered" evidence="1">
    <location>
        <begin position="17"/>
        <end position="37"/>
    </location>
</feature>
<comment type="caution">
    <text evidence="3">The sequence shown here is derived from an EMBL/GenBank/DDBJ whole genome shotgun (WGS) entry which is preliminary data.</text>
</comment>
<keyword evidence="2" id="KW-1133">Transmembrane helix</keyword>
<gene>
    <name evidence="3" type="ORF">E4U92_35605</name>
</gene>
<name>A0A4U5W1L9_STRGB</name>
<accession>A0A4U5W1L9</accession>
<protein>
    <submittedName>
        <fullName evidence="3">Uncharacterized protein</fullName>
    </submittedName>
</protein>
<dbReference type="EMBL" id="SZPR01000075">
    <property type="protein sequence ID" value="TKS95174.1"/>
    <property type="molecule type" value="Genomic_DNA"/>
</dbReference>
<organism evidence="3 4">
    <name type="scientific">Streptomyces galbus</name>
    <dbReference type="NCBI Taxonomy" id="33898"/>
    <lineage>
        <taxon>Bacteria</taxon>
        <taxon>Bacillati</taxon>
        <taxon>Actinomycetota</taxon>
        <taxon>Actinomycetes</taxon>
        <taxon>Kitasatosporales</taxon>
        <taxon>Streptomycetaceae</taxon>
        <taxon>Streptomyces</taxon>
    </lineage>
</organism>
<dbReference type="Proteomes" id="UP000308632">
    <property type="component" value="Unassembled WGS sequence"/>
</dbReference>